<keyword evidence="1" id="KW-1133">Transmembrane helix</keyword>
<organism evidence="2 3">
    <name type="scientific">Portunus trituberculatus</name>
    <name type="common">Swimming crab</name>
    <name type="synonym">Neptunus trituberculatus</name>
    <dbReference type="NCBI Taxonomy" id="210409"/>
    <lineage>
        <taxon>Eukaryota</taxon>
        <taxon>Metazoa</taxon>
        <taxon>Ecdysozoa</taxon>
        <taxon>Arthropoda</taxon>
        <taxon>Crustacea</taxon>
        <taxon>Multicrustacea</taxon>
        <taxon>Malacostraca</taxon>
        <taxon>Eumalacostraca</taxon>
        <taxon>Eucarida</taxon>
        <taxon>Decapoda</taxon>
        <taxon>Pleocyemata</taxon>
        <taxon>Brachyura</taxon>
        <taxon>Eubrachyura</taxon>
        <taxon>Portunoidea</taxon>
        <taxon>Portunidae</taxon>
        <taxon>Portuninae</taxon>
        <taxon>Portunus</taxon>
    </lineage>
</organism>
<evidence type="ECO:0000256" key="1">
    <source>
        <dbReference type="SAM" id="Phobius"/>
    </source>
</evidence>
<feature type="transmembrane region" description="Helical" evidence="1">
    <location>
        <begin position="91"/>
        <end position="115"/>
    </location>
</feature>
<comment type="caution">
    <text evidence="2">The sequence shown here is derived from an EMBL/GenBank/DDBJ whole genome shotgun (WGS) entry which is preliminary data.</text>
</comment>
<proteinExistence type="predicted"/>
<keyword evidence="3" id="KW-1185">Reference proteome</keyword>
<dbReference type="EMBL" id="VSRR010047181">
    <property type="protein sequence ID" value="MPC77952.1"/>
    <property type="molecule type" value="Genomic_DNA"/>
</dbReference>
<keyword evidence="1" id="KW-0472">Membrane</keyword>
<evidence type="ECO:0000313" key="3">
    <source>
        <dbReference type="Proteomes" id="UP000324222"/>
    </source>
</evidence>
<reference evidence="2 3" key="1">
    <citation type="submission" date="2019-05" db="EMBL/GenBank/DDBJ databases">
        <title>Another draft genome of Portunus trituberculatus and its Hox gene families provides insights of decapod evolution.</title>
        <authorList>
            <person name="Jeong J.-H."/>
            <person name="Song I."/>
            <person name="Kim S."/>
            <person name="Choi T."/>
            <person name="Kim D."/>
            <person name="Ryu S."/>
            <person name="Kim W."/>
        </authorList>
    </citation>
    <scope>NUCLEOTIDE SEQUENCE [LARGE SCALE GENOMIC DNA]</scope>
    <source>
        <tissue evidence="2">Muscle</tissue>
    </source>
</reference>
<keyword evidence="1" id="KW-0812">Transmembrane</keyword>
<gene>
    <name evidence="2" type="ORF">E2C01_072421</name>
</gene>
<name>A0A5B7I2L1_PORTR</name>
<sequence>MNLKYYNYNYHHHMKCFKSPSPPLSTTKPSQLLPYPNPSLYYMTTIASSPSLPPPPSPPPSPTTLEHQPIRLQYLPHQSSPPSPSPLHTTLLPLMLFLLLILVSIHPLLLLIPLLPFSSSSSSYSPSFVISDVGGSQRSHVNTVAAGFVLGQK</sequence>
<accession>A0A5B7I2L1</accession>
<evidence type="ECO:0000313" key="2">
    <source>
        <dbReference type="EMBL" id="MPC77952.1"/>
    </source>
</evidence>
<protein>
    <submittedName>
        <fullName evidence="2">Uncharacterized protein</fullName>
    </submittedName>
</protein>
<dbReference type="Proteomes" id="UP000324222">
    <property type="component" value="Unassembled WGS sequence"/>
</dbReference>
<dbReference type="AlphaFoldDB" id="A0A5B7I2L1"/>